<keyword evidence="3" id="KW-0378">Hydrolase</keyword>
<dbReference type="AlphaFoldDB" id="A0A0W0ZXV4"/>
<dbReference type="RefSeq" id="WP_058520596.1">
    <property type="nucleotide sequence ID" value="NZ_CAAAIP010000001.1"/>
</dbReference>
<dbReference type="PANTHER" id="PTHR33734:SF22">
    <property type="entry name" value="MEMBRANE-BOUND LYTIC MUREIN TRANSGLYCOSYLASE D"/>
    <property type="match status" value="1"/>
</dbReference>
<dbReference type="Pfam" id="PF01476">
    <property type="entry name" value="LysM"/>
    <property type="match status" value="3"/>
</dbReference>
<evidence type="ECO:0000259" key="2">
    <source>
        <dbReference type="PROSITE" id="PS51782"/>
    </source>
</evidence>
<dbReference type="PANTHER" id="PTHR33734">
    <property type="entry name" value="LYSM DOMAIN-CONTAINING GPI-ANCHORED PROTEIN 2"/>
    <property type="match status" value="1"/>
</dbReference>
<dbReference type="InterPro" id="IPR018392">
    <property type="entry name" value="LysM"/>
</dbReference>
<comment type="caution">
    <text evidence="3">The sequence shown here is derived from an EMBL/GenBank/DDBJ whole genome shotgun (WGS) entry which is preliminary data.</text>
</comment>
<dbReference type="CDD" id="cd16894">
    <property type="entry name" value="MltD-like"/>
    <property type="match status" value="1"/>
</dbReference>
<dbReference type="SUPFAM" id="SSF53955">
    <property type="entry name" value="Lysozyme-like"/>
    <property type="match status" value="1"/>
</dbReference>
<keyword evidence="3" id="KW-0326">Glycosidase</keyword>
<organism evidence="3 4">
    <name type="scientific">Legionella tucsonensis</name>
    <dbReference type="NCBI Taxonomy" id="40335"/>
    <lineage>
        <taxon>Bacteria</taxon>
        <taxon>Pseudomonadati</taxon>
        <taxon>Pseudomonadota</taxon>
        <taxon>Gammaproteobacteria</taxon>
        <taxon>Legionellales</taxon>
        <taxon>Legionellaceae</taxon>
        <taxon>Legionella</taxon>
    </lineage>
</organism>
<sequence>MKFKFFKIEAFLFCLLIFLGITNETLVHAATDAWEVLRAQLTLNHETSRAEVQEQIRWFIAHPGFLNKVCHQSEPYLYHIISEVKNRNLPGELALLPMIESAYDPFAYSVAGAAGLWQLMPQTGAGLGLKQDWWFDARRSISSSTDAALNYLLYLNKFFNGNWVLAIAAYDAGEGTIDRAIKATGGRASSFWDLTVPRETQIYVPRLLALSEIIKNPSQYKLTLPEIPYLPYFVEVNIGSPIDLNHAAKMAGITYKELIKLNPGFNRWTTAPDKPIKLLIPAEKVHQFNLNLANLPAEKRVSWEKHIVQPGDNLDKIAVRYHTTVNLIKQLNQLTTNRVKPNQFLLIPSTRNAPAVVKMEPAAPPPLSLGHQIAVPQNHRVIHIVQENETYQTLIRTYGVSATDIQIWNKLASNQPLQKGQQLVVWKRVHQPIQYIVKKGDSLSAIAQQHKTQIERIISLNPGLKRNEPLHSGQKIFVG</sequence>
<reference evidence="3 4" key="1">
    <citation type="submission" date="2015-11" db="EMBL/GenBank/DDBJ databases">
        <title>Genomic analysis of 38 Legionella species identifies large and diverse effector repertoires.</title>
        <authorList>
            <person name="Burstein D."/>
            <person name="Amaro F."/>
            <person name="Zusman T."/>
            <person name="Lifshitz Z."/>
            <person name="Cohen O."/>
            <person name="Gilbert J.A."/>
            <person name="Pupko T."/>
            <person name="Shuman H.A."/>
            <person name="Segal G."/>
        </authorList>
    </citation>
    <scope>NUCLEOTIDE SEQUENCE [LARGE SCALE GENOMIC DNA]</scope>
    <source>
        <strain evidence="3 4">ATCC 49180</strain>
    </source>
</reference>
<dbReference type="InterPro" id="IPR023346">
    <property type="entry name" value="Lysozyme-like_dom_sf"/>
</dbReference>
<dbReference type="GO" id="GO:0000270">
    <property type="term" value="P:peptidoglycan metabolic process"/>
    <property type="evidence" value="ECO:0007669"/>
    <property type="project" value="InterPro"/>
</dbReference>
<dbReference type="Gene3D" id="3.10.350.10">
    <property type="entry name" value="LysM domain"/>
    <property type="match status" value="3"/>
</dbReference>
<name>A0A0W0ZXV4_9GAMM</name>
<evidence type="ECO:0000313" key="3">
    <source>
        <dbReference type="EMBL" id="KTD73571.1"/>
    </source>
</evidence>
<dbReference type="OrthoDB" id="9815002at2"/>
<accession>A0A0W0ZXV4</accession>
<dbReference type="InterPro" id="IPR008258">
    <property type="entry name" value="Transglycosylase_SLT_dom_1"/>
</dbReference>
<dbReference type="EMBL" id="LNZA01000001">
    <property type="protein sequence ID" value="KTD73571.1"/>
    <property type="molecule type" value="Genomic_DNA"/>
</dbReference>
<dbReference type="GO" id="GO:0008932">
    <property type="term" value="F:lytic endotransglycosylase activity"/>
    <property type="evidence" value="ECO:0007669"/>
    <property type="project" value="TreeGrafter"/>
</dbReference>
<dbReference type="Pfam" id="PF01464">
    <property type="entry name" value="SLT"/>
    <property type="match status" value="1"/>
</dbReference>
<gene>
    <name evidence="3" type="primary">mltD</name>
    <name evidence="3" type="ORF">Ltuc_1418</name>
</gene>
<keyword evidence="4" id="KW-1185">Reference proteome</keyword>
<protein>
    <submittedName>
        <fullName evidence="3">Membrane-bound lytic murein transglycosylase D</fullName>
        <ecNumber evidence="3">3.2.1.-</ecNumber>
    </submittedName>
</protein>
<dbReference type="GO" id="GO:0016798">
    <property type="term" value="F:hydrolase activity, acting on glycosyl bonds"/>
    <property type="evidence" value="ECO:0007669"/>
    <property type="project" value="UniProtKB-KW"/>
</dbReference>
<dbReference type="Proteomes" id="UP000054693">
    <property type="component" value="Unassembled WGS sequence"/>
</dbReference>
<dbReference type="GO" id="GO:0016020">
    <property type="term" value="C:membrane"/>
    <property type="evidence" value="ECO:0007669"/>
    <property type="project" value="InterPro"/>
</dbReference>
<dbReference type="STRING" id="40335.Ltuc_1418"/>
<feature type="domain" description="LysM" evidence="2">
    <location>
        <begin position="381"/>
        <end position="425"/>
    </location>
</feature>
<dbReference type="PATRIC" id="fig|40335.7.peg.1508"/>
<dbReference type="InterPro" id="IPR036779">
    <property type="entry name" value="LysM_dom_sf"/>
</dbReference>
<feature type="domain" description="LysM" evidence="2">
    <location>
        <begin position="433"/>
        <end position="478"/>
    </location>
</feature>
<dbReference type="Gene3D" id="1.10.530.10">
    <property type="match status" value="1"/>
</dbReference>
<dbReference type="SMART" id="SM00257">
    <property type="entry name" value="LysM"/>
    <property type="match status" value="3"/>
</dbReference>
<evidence type="ECO:0000313" key="4">
    <source>
        <dbReference type="Proteomes" id="UP000054693"/>
    </source>
</evidence>
<dbReference type="PROSITE" id="PS00922">
    <property type="entry name" value="TRANSGLYCOSYLASE"/>
    <property type="match status" value="1"/>
</dbReference>
<dbReference type="EC" id="3.2.1.-" evidence="3"/>
<dbReference type="PROSITE" id="PS51782">
    <property type="entry name" value="LYSM"/>
    <property type="match status" value="3"/>
</dbReference>
<comment type="similarity">
    <text evidence="1">Belongs to the transglycosylase Slt family.</text>
</comment>
<dbReference type="SUPFAM" id="SSF54106">
    <property type="entry name" value="LysM domain"/>
    <property type="match status" value="3"/>
</dbReference>
<proteinExistence type="inferred from homology"/>
<evidence type="ECO:0000256" key="1">
    <source>
        <dbReference type="ARBA" id="ARBA00007734"/>
    </source>
</evidence>
<dbReference type="InterPro" id="IPR000189">
    <property type="entry name" value="Transglyc_AS"/>
</dbReference>
<dbReference type="CDD" id="cd00118">
    <property type="entry name" value="LysM"/>
    <property type="match status" value="3"/>
</dbReference>
<feature type="domain" description="LysM" evidence="2">
    <location>
        <begin position="304"/>
        <end position="347"/>
    </location>
</feature>